<proteinExistence type="inferred from homology"/>
<keyword evidence="3 7" id="KW-0812">Transmembrane</keyword>
<reference evidence="9" key="1">
    <citation type="submission" date="2016-11" db="UniProtKB">
        <authorList>
            <consortium name="WormBaseParasite"/>
        </authorList>
    </citation>
    <scope>IDENTIFICATION</scope>
</reference>
<keyword evidence="5 7" id="KW-0472">Membrane</keyword>
<dbReference type="eggNOG" id="KOG3807">
    <property type="taxonomic scope" value="Eukaryota"/>
</dbReference>
<evidence type="ECO:0000313" key="8">
    <source>
        <dbReference type="Proteomes" id="UP000095282"/>
    </source>
</evidence>
<dbReference type="GO" id="GO:0016020">
    <property type="term" value="C:membrane"/>
    <property type="evidence" value="ECO:0007669"/>
    <property type="project" value="UniProtKB-SubCell"/>
</dbReference>
<evidence type="ECO:0000313" key="9">
    <source>
        <dbReference type="WBParaSite" id="Csp11.Scaffold448.g1276.t1"/>
    </source>
</evidence>
<evidence type="ECO:0000256" key="7">
    <source>
        <dbReference type="SAM" id="Phobius"/>
    </source>
</evidence>
<accession>A0A1I7T0M4</accession>
<feature type="transmembrane region" description="Helical" evidence="7">
    <location>
        <begin position="49"/>
        <end position="72"/>
    </location>
</feature>
<dbReference type="InterPro" id="IPR011990">
    <property type="entry name" value="TPR-like_helical_dom_sf"/>
</dbReference>
<dbReference type="InterPro" id="IPR007311">
    <property type="entry name" value="ST7"/>
</dbReference>
<evidence type="ECO:0000256" key="4">
    <source>
        <dbReference type="ARBA" id="ARBA00022989"/>
    </source>
</evidence>
<feature type="transmembrane region" description="Helical" evidence="7">
    <location>
        <begin position="466"/>
        <end position="485"/>
    </location>
</feature>
<protein>
    <recommendedName>
        <fullName evidence="6">Protein ST7 homolog</fullName>
    </recommendedName>
</protein>
<organism evidence="8 9">
    <name type="scientific">Caenorhabditis tropicalis</name>
    <dbReference type="NCBI Taxonomy" id="1561998"/>
    <lineage>
        <taxon>Eukaryota</taxon>
        <taxon>Metazoa</taxon>
        <taxon>Ecdysozoa</taxon>
        <taxon>Nematoda</taxon>
        <taxon>Chromadorea</taxon>
        <taxon>Rhabditida</taxon>
        <taxon>Rhabditina</taxon>
        <taxon>Rhabditomorpha</taxon>
        <taxon>Rhabditoidea</taxon>
        <taxon>Rhabditidae</taxon>
        <taxon>Peloderinae</taxon>
        <taxon>Caenorhabditis</taxon>
    </lineage>
</organism>
<evidence type="ECO:0000256" key="6">
    <source>
        <dbReference type="ARBA" id="ARBA00040270"/>
    </source>
</evidence>
<feature type="transmembrane region" description="Helical" evidence="7">
    <location>
        <begin position="6"/>
        <end position="23"/>
    </location>
</feature>
<dbReference type="WBParaSite" id="Csp11.Scaffold448.g1276.t1">
    <property type="protein sequence ID" value="Csp11.Scaffold448.g1276.t1"/>
    <property type="gene ID" value="Csp11.Scaffold448.g1276"/>
</dbReference>
<comment type="subcellular location">
    <subcellularLocation>
        <location evidence="1">Membrane</location>
        <topology evidence="1">Multi-pass membrane protein</topology>
    </subcellularLocation>
</comment>
<dbReference type="CDD" id="cd11557">
    <property type="entry name" value="ST7"/>
    <property type="match status" value="1"/>
</dbReference>
<dbReference type="Gene3D" id="1.25.40.10">
    <property type="entry name" value="Tetratricopeptide repeat domain"/>
    <property type="match status" value="1"/>
</dbReference>
<dbReference type="Proteomes" id="UP000095282">
    <property type="component" value="Unplaced"/>
</dbReference>
<sequence length="536" mass="60806">MACSWTFLWLLWIGLVAVLLFALRGPLKITESLESVSATSYFNNLTPKFYVALTGTSSLVSGIILIFEWWYFKNNAGIDSGDDEGSDNEESLDSPKTVPECKVWRNPMALFRAAEYNRFRKETNTEPLTYYDMNLSAQDHQSLFMCDEDQGRAEYEIMQVAWRERESQERIQTAREALGINPECASALVLLAEEESETVTQAENLLRRALRAIEATLNSYSNNQIASYGQNGDAVRKRDLTIQTYIKRRLAMCARKQGRLREAIKGFRDLSRDQSLSTLLSVQDNLIEACLEVQAYADVQNLLVRYDGYGAPCSYELREPRSAAMSYTSALLKVRAVAENFRCVTESTIRRGLSSAEQTAIEALTRAMEFNPHVPPYLLELRAMIMPPEHFLKRGDSEALAYAFFHIQHWKRIDGALQLLSIVWKDFVPKVNKDKHTFSSQLESADKELLPAWHEQSVFPKNEGTLLMLLQTFICLAICILAVLAHQFPASSGEIFRTLSTIGMQLYDNSMQTFSQWAPGNIIPYLASKQVQAPEL</sequence>
<dbReference type="STRING" id="1561998.A0A1I7T0M4"/>
<evidence type="ECO:0000256" key="3">
    <source>
        <dbReference type="ARBA" id="ARBA00022692"/>
    </source>
</evidence>
<name>A0A1I7T0M4_9PELO</name>
<evidence type="ECO:0000256" key="1">
    <source>
        <dbReference type="ARBA" id="ARBA00004141"/>
    </source>
</evidence>
<dbReference type="PANTHER" id="PTHR12745">
    <property type="entry name" value="SUPPRESSION OF TUMORIGENICITY 7"/>
    <property type="match status" value="1"/>
</dbReference>
<dbReference type="Pfam" id="PF04184">
    <property type="entry name" value="ST7"/>
    <property type="match status" value="1"/>
</dbReference>
<dbReference type="PANTHER" id="PTHR12745:SF6">
    <property type="entry name" value="PROTEIN ST7 HOMOLOG"/>
    <property type="match status" value="1"/>
</dbReference>
<evidence type="ECO:0000256" key="2">
    <source>
        <dbReference type="ARBA" id="ARBA00009751"/>
    </source>
</evidence>
<comment type="similarity">
    <text evidence="2">Belongs to the ST7 family.</text>
</comment>
<keyword evidence="4 7" id="KW-1133">Transmembrane helix</keyword>
<evidence type="ECO:0000256" key="5">
    <source>
        <dbReference type="ARBA" id="ARBA00023136"/>
    </source>
</evidence>
<dbReference type="AlphaFoldDB" id="A0A1I7T0M4"/>
<keyword evidence="8" id="KW-1185">Reference proteome</keyword>